<name>A0A131ZCL5_RHIAP</name>
<reference evidence="2" key="1">
    <citation type="journal article" date="2016" name="Ticks Tick Borne Dis.">
        <title>De novo assembly and annotation of the salivary gland transcriptome of Rhipicephalus appendiculatus male and female ticks during blood feeding.</title>
        <authorList>
            <person name="de Castro M.H."/>
            <person name="de Klerk D."/>
            <person name="Pienaar R."/>
            <person name="Latif A.A."/>
            <person name="Rees D.J."/>
            <person name="Mans B.J."/>
        </authorList>
    </citation>
    <scope>NUCLEOTIDE SEQUENCE</scope>
    <source>
        <tissue evidence="2">Salivary glands</tissue>
    </source>
</reference>
<feature type="signal peptide" evidence="1">
    <location>
        <begin position="1"/>
        <end position="19"/>
    </location>
</feature>
<accession>A0A131ZCL5</accession>
<keyword evidence="1" id="KW-0732">Signal</keyword>
<proteinExistence type="predicted"/>
<evidence type="ECO:0008006" key="3">
    <source>
        <dbReference type="Google" id="ProtNLM"/>
    </source>
</evidence>
<sequence>ASATKEIVLLVLSAMFSEGGVTGCPAHDVSLECASIEAGLSTSAFEEEVPQNSEVVFDYSQTIFLPSHICVLSCNTCWPSSYFTASCKCCLHAN</sequence>
<dbReference type="EMBL" id="GEDV01000566">
    <property type="protein sequence ID" value="JAP87991.1"/>
    <property type="molecule type" value="Transcribed_RNA"/>
</dbReference>
<organism evidence="2">
    <name type="scientific">Rhipicephalus appendiculatus</name>
    <name type="common">Brown ear tick</name>
    <dbReference type="NCBI Taxonomy" id="34631"/>
    <lineage>
        <taxon>Eukaryota</taxon>
        <taxon>Metazoa</taxon>
        <taxon>Ecdysozoa</taxon>
        <taxon>Arthropoda</taxon>
        <taxon>Chelicerata</taxon>
        <taxon>Arachnida</taxon>
        <taxon>Acari</taxon>
        <taxon>Parasitiformes</taxon>
        <taxon>Ixodida</taxon>
        <taxon>Ixodoidea</taxon>
        <taxon>Ixodidae</taxon>
        <taxon>Rhipicephalinae</taxon>
        <taxon>Rhipicephalus</taxon>
        <taxon>Rhipicephalus</taxon>
    </lineage>
</organism>
<dbReference type="AlphaFoldDB" id="A0A131ZCL5"/>
<feature type="non-terminal residue" evidence="2">
    <location>
        <position position="1"/>
    </location>
</feature>
<evidence type="ECO:0000313" key="2">
    <source>
        <dbReference type="EMBL" id="JAP87991.1"/>
    </source>
</evidence>
<evidence type="ECO:0000256" key="1">
    <source>
        <dbReference type="SAM" id="SignalP"/>
    </source>
</evidence>
<protein>
    <recommendedName>
        <fullName evidence="3">Evasin</fullName>
    </recommendedName>
</protein>
<feature type="chain" id="PRO_5007287238" description="Evasin" evidence="1">
    <location>
        <begin position="20"/>
        <end position="94"/>
    </location>
</feature>